<organism evidence="2 3">
    <name type="scientific">Youngiibacter multivorans</name>
    <dbReference type="NCBI Taxonomy" id="937251"/>
    <lineage>
        <taxon>Bacteria</taxon>
        <taxon>Bacillati</taxon>
        <taxon>Bacillota</taxon>
        <taxon>Clostridia</taxon>
        <taxon>Eubacteriales</taxon>
        <taxon>Clostridiaceae</taxon>
        <taxon>Youngiibacter</taxon>
    </lineage>
</organism>
<accession>A0ABS4G635</accession>
<evidence type="ECO:0000313" key="3">
    <source>
        <dbReference type="Proteomes" id="UP001519271"/>
    </source>
</evidence>
<protein>
    <recommendedName>
        <fullName evidence="1">UPF0473 protein J2Z34_002536</fullName>
    </recommendedName>
</protein>
<sequence>MEDMTDIILLTDDEGNEVEVEVVTRLEIEDTEYYIVSPVGEDEEPVFTALRVDYDEEGNEFFQSVEDDSEIAMIEEAYSMIFEDEELN</sequence>
<evidence type="ECO:0000313" key="2">
    <source>
        <dbReference type="EMBL" id="MBP1920038.1"/>
    </source>
</evidence>
<comment type="similarity">
    <text evidence="1">Belongs to the UPF0473 family.</text>
</comment>
<dbReference type="EMBL" id="JAGGKC010000023">
    <property type="protein sequence ID" value="MBP1920038.1"/>
    <property type="molecule type" value="Genomic_DNA"/>
</dbReference>
<evidence type="ECO:0000256" key="1">
    <source>
        <dbReference type="HAMAP-Rule" id="MF_01448"/>
    </source>
</evidence>
<dbReference type="HAMAP" id="MF_01448">
    <property type="entry name" value="UPF0473"/>
    <property type="match status" value="1"/>
</dbReference>
<dbReference type="Pfam" id="PF06949">
    <property type="entry name" value="DUF1292"/>
    <property type="match status" value="1"/>
</dbReference>
<keyword evidence="3" id="KW-1185">Reference proteome</keyword>
<comment type="caution">
    <text evidence="2">The sequence shown here is derived from an EMBL/GenBank/DDBJ whole genome shotgun (WGS) entry which is preliminary data.</text>
</comment>
<dbReference type="InterPro" id="IPR009711">
    <property type="entry name" value="UPF0473"/>
</dbReference>
<reference evidence="2 3" key="1">
    <citation type="submission" date="2021-03" db="EMBL/GenBank/DDBJ databases">
        <title>Genomic Encyclopedia of Type Strains, Phase IV (KMG-IV): sequencing the most valuable type-strain genomes for metagenomic binning, comparative biology and taxonomic classification.</title>
        <authorList>
            <person name="Goeker M."/>
        </authorList>
    </citation>
    <scope>NUCLEOTIDE SEQUENCE [LARGE SCALE GENOMIC DNA]</scope>
    <source>
        <strain evidence="2 3">DSM 6139</strain>
    </source>
</reference>
<dbReference type="Proteomes" id="UP001519271">
    <property type="component" value="Unassembled WGS sequence"/>
</dbReference>
<proteinExistence type="inferred from homology"/>
<name>A0ABS4G635_9CLOT</name>
<gene>
    <name evidence="2" type="ORF">J2Z34_002536</name>
</gene>
<dbReference type="RefSeq" id="WP_209460218.1">
    <property type="nucleotide sequence ID" value="NZ_JAGGKC010000023.1"/>
</dbReference>